<dbReference type="PANTHER" id="PTHR30011">
    <property type="entry name" value="ALKANESULFONATE MONOOXYGENASE-RELATED"/>
    <property type="match status" value="1"/>
</dbReference>
<organism evidence="5 6">
    <name type="scientific">Streptomyces galilaeus</name>
    <dbReference type="NCBI Taxonomy" id="33899"/>
    <lineage>
        <taxon>Bacteria</taxon>
        <taxon>Bacillati</taxon>
        <taxon>Actinomycetota</taxon>
        <taxon>Actinomycetes</taxon>
        <taxon>Kitasatosporales</taxon>
        <taxon>Streptomycetaceae</taxon>
        <taxon>Streptomyces</taxon>
    </lineage>
</organism>
<feature type="non-terminal residue" evidence="5">
    <location>
        <position position="1"/>
    </location>
</feature>
<dbReference type="InterPro" id="IPR036661">
    <property type="entry name" value="Luciferase-like_sf"/>
</dbReference>
<name>A0ABW9IZM1_STRGJ</name>
<evidence type="ECO:0000256" key="4">
    <source>
        <dbReference type="ARBA" id="ARBA00023033"/>
    </source>
</evidence>
<dbReference type="InterPro" id="IPR051260">
    <property type="entry name" value="Diverse_substr_monoxygenases"/>
</dbReference>
<proteinExistence type="predicted"/>
<evidence type="ECO:0000256" key="2">
    <source>
        <dbReference type="ARBA" id="ARBA00022643"/>
    </source>
</evidence>
<dbReference type="Proteomes" id="UP001631993">
    <property type="component" value="Unassembled WGS sequence"/>
</dbReference>
<keyword evidence="6" id="KW-1185">Reference proteome</keyword>
<protein>
    <submittedName>
        <fullName evidence="5">Nitrilotriacetate monooxygenase</fullName>
    </submittedName>
</protein>
<dbReference type="GO" id="GO:0004497">
    <property type="term" value="F:monooxygenase activity"/>
    <property type="evidence" value="ECO:0007669"/>
    <property type="project" value="UniProtKB-KW"/>
</dbReference>
<dbReference type="PANTHER" id="PTHR30011:SF16">
    <property type="entry name" value="C2H2 FINGER DOMAIN TRANSCRIPTION FACTOR (EUROFUNG)-RELATED"/>
    <property type="match status" value="1"/>
</dbReference>
<accession>A0ABW9IZM1</accession>
<keyword evidence="1" id="KW-0285">Flavoprotein</keyword>
<dbReference type="SUPFAM" id="SSF51679">
    <property type="entry name" value="Bacterial luciferase-like"/>
    <property type="match status" value="1"/>
</dbReference>
<comment type="caution">
    <text evidence="5">The sequence shown here is derived from an EMBL/GenBank/DDBJ whole genome shotgun (WGS) entry which is preliminary data.</text>
</comment>
<evidence type="ECO:0000256" key="3">
    <source>
        <dbReference type="ARBA" id="ARBA00023002"/>
    </source>
</evidence>
<keyword evidence="2" id="KW-0288">FMN</keyword>
<evidence type="ECO:0000313" key="5">
    <source>
        <dbReference type="EMBL" id="MFM9653886.1"/>
    </source>
</evidence>
<gene>
    <name evidence="5" type="ORF">ACKI1S_48905</name>
</gene>
<sequence>QRGADGFNLFESLPGQLELFVDHVVPLLQDKGIFRREYPGATFRETLGLDKPVNRYTAARLARTAA</sequence>
<keyword evidence="3" id="KW-0560">Oxidoreductase</keyword>
<dbReference type="Gene3D" id="3.20.20.30">
    <property type="entry name" value="Luciferase-like domain"/>
    <property type="match status" value="1"/>
</dbReference>
<keyword evidence="4 5" id="KW-0503">Monooxygenase</keyword>
<evidence type="ECO:0000256" key="1">
    <source>
        <dbReference type="ARBA" id="ARBA00022630"/>
    </source>
</evidence>
<evidence type="ECO:0000313" key="6">
    <source>
        <dbReference type="Proteomes" id="UP001631993"/>
    </source>
</evidence>
<dbReference type="EMBL" id="JBJVNE010000534">
    <property type="protein sequence ID" value="MFM9653886.1"/>
    <property type="molecule type" value="Genomic_DNA"/>
</dbReference>
<reference evidence="5 6" key="1">
    <citation type="submission" date="2024-12" db="EMBL/GenBank/DDBJ databases">
        <title>Forecasting of Potato common scab and diversities of Pathogenic streptomyces spp. in china.</title>
        <authorList>
            <person name="Handique U."/>
            <person name="Wu J."/>
        </authorList>
    </citation>
    <scope>NUCLEOTIDE SEQUENCE [LARGE SCALE GENOMIC DNA]</scope>
    <source>
        <strain evidence="5 6">ZRIMU1585</strain>
    </source>
</reference>